<keyword evidence="1 2" id="KW-0732">Signal</keyword>
<dbReference type="SMART" id="SM00241">
    <property type="entry name" value="ZP"/>
    <property type="match status" value="1"/>
</dbReference>
<dbReference type="OrthoDB" id="6139674at2759"/>
<dbReference type="EMBL" id="LIAE01008837">
    <property type="protein sequence ID" value="PAV72279.1"/>
    <property type="molecule type" value="Genomic_DNA"/>
</dbReference>
<dbReference type="PROSITE" id="PS51034">
    <property type="entry name" value="ZP_2"/>
    <property type="match status" value="1"/>
</dbReference>
<organism evidence="4 5">
    <name type="scientific">Diploscapter pachys</name>
    <dbReference type="NCBI Taxonomy" id="2018661"/>
    <lineage>
        <taxon>Eukaryota</taxon>
        <taxon>Metazoa</taxon>
        <taxon>Ecdysozoa</taxon>
        <taxon>Nematoda</taxon>
        <taxon>Chromadorea</taxon>
        <taxon>Rhabditida</taxon>
        <taxon>Rhabditina</taxon>
        <taxon>Rhabditomorpha</taxon>
        <taxon>Rhabditoidea</taxon>
        <taxon>Rhabditidae</taxon>
        <taxon>Diploscapter</taxon>
    </lineage>
</organism>
<evidence type="ECO:0000259" key="3">
    <source>
        <dbReference type="PROSITE" id="PS51034"/>
    </source>
</evidence>
<evidence type="ECO:0000256" key="2">
    <source>
        <dbReference type="SAM" id="SignalP"/>
    </source>
</evidence>
<dbReference type="AlphaFoldDB" id="A0A2A2KEL1"/>
<gene>
    <name evidence="4" type="ORF">WR25_00084</name>
</gene>
<dbReference type="Proteomes" id="UP000218231">
    <property type="component" value="Unassembled WGS sequence"/>
</dbReference>
<feature type="signal peptide" evidence="2">
    <location>
        <begin position="1"/>
        <end position="17"/>
    </location>
</feature>
<dbReference type="PANTHER" id="PTHR22907">
    <property type="entry name" value="GH04558P"/>
    <property type="match status" value="1"/>
</dbReference>
<reference evidence="4 5" key="1">
    <citation type="journal article" date="2017" name="Curr. Biol.">
        <title>Genome architecture and evolution of a unichromosomal asexual nematode.</title>
        <authorList>
            <person name="Fradin H."/>
            <person name="Zegar C."/>
            <person name="Gutwein M."/>
            <person name="Lucas J."/>
            <person name="Kovtun M."/>
            <person name="Corcoran D."/>
            <person name="Baugh L.R."/>
            <person name="Kiontke K."/>
            <person name="Gunsalus K."/>
            <person name="Fitch D.H."/>
            <person name="Piano F."/>
        </authorList>
    </citation>
    <scope>NUCLEOTIDE SEQUENCE [LARGE SCALE GENOMIC DNA]</scope>
    <source>
        <strain evidence="4">PF1309</strain>
    </source>
</reference>
<protein>
    <recommendedName>
        <fullName evidence="3">ZP domain-containing protein</fullName>
    </recommendedName>
</protein>
<dbReference type="InterPro" id="IPR001507">
    <property type="entry name" value="ZP_dom"/>
</dbReference>
<evidence type="ECO:0000256" key="1">
    <source>
        <dbReference type="ARBA" id="ARBA00022729"/>
    </source>
</evidence>
<keyword evidence="5" id="KW-1185">Reference proteome</keyword>
<feature type="domain" description="ZP" evidence="3">
    <location>
        <begin position="34"/>
        <end position="280"/>
    </location>
</feature>
<name>A0A2A2KEL1_9BILA</name>
<evidence type="ECO:0000313" key="4">
    <source>
        <dbReference type="EMBL" id="PAV72279.1"/>
    </source>
</evidence>
<sequence length="319" mass="34945">MPRYFILFTNVLLFVIATQNSNSSSKWLETPAAVCTPDGIRIDIAPVNFTVRLLMSPAYSNVSDECTATFQPMQNISAFFNFTYCPPTSSAKRSLTSLLIVSRHSKLVTLNDTAYQVECQFSDGTVQAQLTVKPENFDFPASLQSTAELPHCEYSVDIGGDSKPSFIAPSASIGQTVVHNWQCGDASSLIFCMQVYNCTVDDGIRSNITLIDYRGCTLDESLLAPVSYSTSSFSLRAFSSSKIFSFGSNQLIYRCNIRLTVKSPEKICPSIGCVDIESSGEDPETLTPIMAVDKTLKTPTIDYTLSTNVTLPSKENGKH</sequence>
<dbReference type="PANTHER" id="PTHR22907:SF15">
    <property type="entry name" value="ZP DOMAIN-CONTAINING PROTEIN"/>
    <property type="match status" value="1"/>
</dbReference>
<proteinExistence type="predicted"/>
<dbReference type="InterPro" id="IPR057475">
    <property type="entry name" value="CUT_C"/>
</dbReference>
<evidence type="ECO:0000313" key="5">
    <source>
        <dbReference type="Proteomes" id="UP000218231"/>
    </source>
</evidence>
<feature type="chain" id="PRO_5012403787" description="ZP domain-containing protein" evidence="2">
    <location>
        <begin position="18"/>
        <end position="319"/>
    </location>
</feature>
<comment type="caution">
    <text evidence="4">The sequence shown here is derived from an EMBL/GenBank/DDBJ whole genome shotgun (WGS) entry which is preliminary data.</text>
</comment>
<dbReference type="Pfam" id="PF25301">
    <property type="entry name" value="CUT_C"/>
    <property type="match status" value="1"/>
</dbReference>
<dbReference type="InterPro" id="IPR051962">
    <property type="entry name" value="Cuticlin"/>
</dbReference>
<accession>A0A2A2KEL1</accession>